<dbReference type="AlphaFoldDB" id="A0A4Z2G8M7"/>
<dbReference type="Proteomes" id="UP000314294">
    <property type="component" value="Unassembled WGS sequence"/>
</dbReference>
<evidence type="ECO:0000256" key="1">
    <source>
        <dbReference type="ARBA" id="ARBA00004127"/>
    </source>
</evidence>
<evidence type="ECO:0000256" key="6">
    <source>
        <dbReference type="SAM" id="MobiDB-lite"/>
    </source>
</evidence>
<keyword evidence="2" id="KW-0812">Transmembrane</keyword>
<evidence type="ECO:0000313" key="7">
    <source>
        <dbReference type="EMBL" id="TNN49621.1"/>
    </source>
</evidence>
<evidence type="ECO:0000256" key="4">
    <source>
        <dbReference type="ARBA" id="ARBA00023002"/>
    </source>
</evidence>
<evidence type="ECO:0000256" key="5">
    <source>
        <dbReference type="ARBA" id="ARBA00023136"/>
    </source>
</evidence>
<keyword evidence="5" id="KW-0472">Membrane</keyword>
<evidence type="ECO:0000256" key="3">
    <source>
        <dbReference type="ARBA" id="ARBA00022989"/>
    </source>
</evidence>
<dbReference type="InterPro" id="IPR051689">
    <property type="entry name" value="Sterol_desaturase/TMEM195"/>
</dbReference>
<protein>
    <submittedName>
        <fullName evidence="7">Alkylglycerol monooxygenase</fullName>
    </submittedName>
</protein>
<keyword evidence="8" id="KW-1185">Reference proteome</keyword>
<organism evidence="7 8">
    <name type="scientific">Liparis tanakae</name>
    <name type="common">Tanaka's snailfish</name>
    <dbReference type="NCBI Taxonomy" id="230148"/>
    <lineage>
        <taxon>Eukaryota</taxon>
        <taxon>Metazoa</taxon>
        <taxon>Chordata</taxon>
        <taxon>Craniata</taxon>
        <taxon>Vertebrata</taxon>
        <taxon>Euteleostomi</taxon>
        <taxon>Actinopterygii</taxon>
        <taxon>Neopterygii</taxon>
        <taxon>Teleostei</taxon>
        <taxon>Neoteleostei</taxon>
        <taxon>Acanthomorphata</taxon>
        <taxon>Eupercaria</taxon>
        <taxon>Perciformes</taxon>
        <taxon>Cottioidei</taxon>
        <taxon>Cottales</taxon>
        <taxon>Liparidae</taxon>
        <taxon>Liparis</taxon>
    </lineage>
</organism>
<accession>A0A4Z2G8M7</accession>
<dbReference type="GO" id="GO:0016020">
    <property type="term" value="C:membrane"/>
    <property type="evidence" value="ECO:0007669"/>
    <property type="project" value="GOC"/>
</dbReference>
<dbReference type="GO" id="GO:0006643">
    <property type="term" value="P:membrane lipid metabolic process"/>
    <property type="evidence" value="ECO:0007669"/>
    <property type="project" value="TreeGrafter"/>
</dbReference>
<sequence length="138" mass="15464">MRSCELTAYLLVWDRYRLLELPWDSAWTWWLTFVGVDFGYYWVHRCAHELCRCERPWSPEGCGLNPGALAIGGGGTSSCPPPPPPPPPPPRPHGFWLRVQNFAGYHGNCGHRDTNIKTSSRAVSHEVAGGSQFVSSQR</sequence>
<name>A0A4Z2G8M7_9TELE</name>
<dbReference type="GO" id="GO:0005783">
    <property type="term" value="C:endoplasmic reticulum"/>
    <property type="evidence" value="ECO:0007669"/>
    <property type="project" value="TreeGrafter"/>
</dbReference>
<keyword evidence="7" id="KW-0503">Monooxygenase</keyword>
<evidence type="ECO:0000256" key="2">
    <source>
        <dbReference type="ARBA" id="ARBA00022692"/>
    </source>
</evidence>
<evidence type="ECO:0000313" key="8">
    <source>
        <dbReference type="Proteomes" id="UP000314294"/>
    </source>
</evidence>
<feature type="region of interest" description="Disordered" evidence="6">
    <location>
        <begin position="73"/>
        <end position="92"/>
    </location>
</feature>
<dbReference type="OrthoDB" id="6354873at2759"/>
<comment type="subcellular location">
    <subcellularLocation>
        <location evidence="1">Endomembrane system</location>
        <topology evidence="1">Multi-pass membrane protein</topology>
    </subcellularLocation>
</comment>
<keyword evidence="3" id="KW-1133">Transmembrane helix</keyword>
<proteinExistence type="predicted"/>
<reference evidence="7 8" key="1">
    <citation type="submission" date="2019-03" db="EMBL/GenBank/DDBJ databases">
        <title>First draft genome of Liparis tanakae, snailfish: a comprehensive survey of snailfish specific genes.</title>
        <authorList>
            <person name="Kim W."/>
            <person name="Song I."/>
            <person name="Jeong J.-H."/>
            <person name="Kim D."/>
            <person name="Kim S."/>
            <person name="Ryu S."/>
            <person name="Song J.Y."/>
            <person name="Lee S.K."/>
        </authorList>
    </citation>
    <scope>NUCLEOTIDE SEQUENCE [LARGE SCALE GENOMIC DNA]</scope>
    <source>
        <tissue evidence="7">Muscle</tissue>
    </source>
</reference>
<gene>
    <name evidence="7" type="primary">agmo_0</name>
    <name evidence="7" type="ORF">EYF80_040179</name>
</gene>
<feature type="compositionally biased region" description="Pro residues" evidence="6">
    <location>
        <begin position="79"/>
        <end position="92"/>
    </location>
</feature>
<comment type="caution">
    <text evidence="7">The sequence shown here is derived from an EMBL/GenBank/DDBJ whole genome shotgun (WGS) entry which is preliminary data.</text>
</comment>
<dbReference type="PANTHER" id="PTHR21624">
    <property type="entry name" value="STEROL DESATURASE-RELATED PROTEIN"/>
    <property type="match status" value="1"/>
</dbReference>
<dbReference type="PANTHER" id="PTHR21624:SF1">
    <property type="entry name" value="ALKYLGLYCEROL MONOOXYGENASE"/>
    <property type="match status" value="1"/>
</dbReference>
<keyword evidence="4" id="KW-0560">Oxidoreductase</keyword>
<dbReference type="EMBL" id="SRLO01000648">
    <property type="protein sequence ID" value="TNN49621.1"/>
    <property type="molecule type" value="Genomic_DNA"/>
</dbReference>
<dbReference type="GO" id="GO:0050479">
    <property type="term" value="F:glyceryl-ether monooxygenase activity"/>
    <property type="evidence" value="ECO:0007669"/>
    <property type="project" value="TreeGrafter"/>
</dbReference>